<dbReference type="GO" id="GO:0000981">
    <property type="term" value="F:DNA-binding transcription factor activity, RNA polymerase II-specific"/>
    <property type="evidence" value="ECO:0007669"/>
    <property type="project" value="InterPro"/>
</dbReference>
<dbReference type="Gene3D" id="4.10.240.10">
    <property type="entry name" value="Zn(2)-C6 fungal-type DNA-binding domain"/>
    <property type="match status" value="1"/>
</dbReference>
<dbReference type="AlphaFoldDB" id="A0A9W9CTJ4"/>
<dbReference type="SUPFAM" id="SSF57701">
    <property type="entry name" value="Zn2/Cys6 DNA-binding domain"/>
    <property type="match status" value="1"/>
</dbReference>
<proteinExistence type="predicted"/>
<protein>
    <recommendedName>
        <fullName evidence="3">Zn(2)-C6 fungal-type domain-containing protein</fullName>
    </recommendedName>
</protein>
<dbReference type="InterPro" id="IPR001138">
    <property type="entry name" value="Zn2Cys6_DnaBD"/>
</dbReference>
<dbReference type="PROSITE" id="PS50048">
    <property type="entry name" value="ZN2_CY6_FUNGAL_2"/>
    <property type="match status" value="1"/>
</dbReference>
<organism evidence="4 5">
    <name type="scientific">Gnomoniopsis smithogilvyi</name>
    <dbReference type="NCBI Taxonomy" id="1191159"/>
    <lineage>
        <taxon>Eukaryota</taxon>
        <taxon>Fungi</taxon>
        <taxon>Dikarya</taxon>
        <taxon>Ascomycota</taxon>
        <taxon>Pezizomycotina</taxon>
        <taxon>Sordariomycetes</taxon>
        <taxon>Sordariomycetidae</taxon>
        <taxon>Diaporthales</taxon>
        <taxon>Gnomoniaceae</taxon>
        <taxon>Gnomoniopsis</taxon>
    </lineage>
</organism>
<dbReference type="InterPro" id="IPR053187">
    <property type="entry name" value="Notoamide_regulator"/>
</dbReference>
<dbReference type="GO" id="GO:0008270">
    <property type="term" value="F:zinc ion binding"/>
    <property type="evidence" value="ECO:0007669"/>
    <property type="project" value="InterPro"/>
</dbReference>
<dbReference type="Proteomes" id="UP001140453">
    <property type="component" value="Unassembled WGS sequence"/>
</dbReference>
<dbReference type="PANTHER" id="PTHR47256:SF1">
    <property type="entry name" value="ZN(II)2CYS6 TRANSCRIPTION FACTOR (EUROFUNG)"/>
    <property type="match status" value="1"/>
</dbReference>
<keyword evidence="1" id="KW-0539">Nucleus</keyword>
<evidence type="ECO:0000259" key="3">
    <source>
        <dbReference type="PROSITE" id="PS50048"/>
    </source>
</evidence>
<comment type="caution">
    <text evidence="4">The sequence shown here is derived from an EMBL/GenBank/DDBJ whole genome shotgun (WGS) entry which is preliminary data.</text>
</comment>
<feature type="region of interest" description="Disordered" evidence="2">
    <location>
        <begin position="1"/>
        <end position="45"/>
    </location>
</feature>
<dbReference type="OrthoDB" id="10261408at2759"/>
<evidence type="ECO:0000313" key="5">
    <source>
        <dbReference type="Proteomes" id="UP001140453"/>
    </source>
</evidence>
<dbReference type="PROSITE" id="PS00463">
    <property type="entry name" value="ZN2_CY6_FUNGAL_1"/>
    <property type="match status" value="1"/>
</dbReference>
<reference evidence="4" key="1">
    <citation type="submission" date="2022-10" db="EMBL/GenBank/DDBJ databases">
        <title>Tapping the CABI collections for fungal endophytes: first genome assemblies for Collariella, Neodidymelliopsis, Ascochyta clinopodiicola, Didymella pomorum, Didymosphaeria variabile, Neocosmospora piperis and Neocucurbitaria cava.</title>
        <authorList>
            <person name="Hill R."/>
        </authorList>
    </citation>
    <scope>NUCLEOTIDE SEQUENCE</scope>
    <source>
        <strain evidence="4">IMI 355082</strain>
    </source>
</reference>
<evidence type="ECO:0000256" key="2">
    <source>
        <dbReference type="SAM" id="MobiDB-lite"/>
    </source>
</evidence>
<name>A0A9W9CTJ4_9PEZI</name>
<dbReference type="SMART" id="SM00066">
    <property type="entry name" value="GAL4"/>
    <property type="match status" value="1"/>
</dbReference>
<feature type="region of interest" description="Disordered" evidence="2">
    <location>
        <begin position="227"/>
        <end position="254"/>
    </location>
</feature>
<evidence type="ECO:0000256" key="1">
    <source>
        <dbReference type="ARBA" id="ARBA00023242"/>
    </source>
</evidence>
<accession>A0A9W9CTJ4</accession>
<dbReference type="CDD" id="cd12148">
    <property type="entry name" value="fungal_TF_MHR"/>
    <property type="match status" value="1"/>
</dbReference>
<dbReference type="Pfam" id="PF00172">
    <property type="entry name" value="Zn_clus"/>
    <property type="match status" value="1"/>
</dbReference>
<evidence type="ECO:0000313" key="4">
    <source>
        <dbReference type="EMBL" id="KAJ4387481.1"/>
    </source>
</evidence>
<feature type="compositionally biased region" description="Polar residues" evidence="2">
    <location>
        <begin position="241"/>
        <end position="254"/>
    </location>
</feature>
<dbReference type="PANTHER" id="PTHR47256">
    <property type="entry name" value="ZN(II)2CYS6 TRANSCRIPTION FACTOR (EUROFUNG)-RELATED"/>
    <property type="match status" value="1"/>
</dbReference>
<feature type="domain" description="Zn(2)-C6 fungal-type" evidence="3">
    <location>
        <begin position="50"/>
        <end position="80"/>
    </location>
</feature>
<dbReference type="EMBL" id="JAPEVB010000005">
    <property type="protein sequence ID" value="KAJ4387481.1"/>
    <property type="molecule type" value="Genomic_DNA"/>
</dbReference>
<sequence length="782" mass="86076">MPMDGTGKKQYTPILPAPSSSGSSSTPPSHRRASELPPKRQKRAGTGRFACDACRARKSACDSRRPTCSTCIKRQSQCVYTPRPASGISPEEQVELNLLRQQKDGLGKQHGGSIAADVLESVRTLPEDQALLLFHRLRASPTNSSVSLQWCEANKQGLTIDPHLKKTIITSNDIRPASTLSVEYELMIRHPLLYPVVSPETNNILSVASAAQLSSLGRRDPAKDLSSLLQPTGHVEPSKSPIPTSDQRSPSPNHSDLCDARLALFDVRNWLQVPVRSEFAARAISFYLVTEHPVLGLFDVDLFLDDLVARRTDFCSPLLLCAVLSVACQGYTAIDPEAASFSHDFFVEAERLYSEEKTGGPQYESAVMTIAAARLLCGAATGHGWVRIASRYVLDGLQMAHENGLLSVPRRDGARLWLDGNVNNVRAAAYAAWGTFCTTVFYGSRYWDALIDIQPWLPIPGTIIDRDDGSTVPFRLPPYMGESFTQLCRLAPLINRIVHQRRLATNDGVSLKVVEETYMMLLQWADSLPIAAGPGRNMSPHVAIMHIQFHTAVMDLFRPLLQQNPKQRLEFGSFNAENRTVEDVCLASINQLKHLVLVFRTRYAGARSCFLWHTALLYVANDCVSESMILPGNKTEENDVDMTGANIDGAKQVIWFMACVDGYKALAPQFPIVSGIVQGLLSMGIEQGMVTAAEGRAYMEEVEVDAIRASHVNVGHPGKPWLTAQSFAARVELPERQDHFIIDLNRAMADPTAASIEALSQRFNEVVMLDELSASKNTATPM</sequence>
<dbReference type="CDD" id="cd00067">
    <property type="entry name" value="GAL4"/>
    <property type="match status" value="1"/>
</dbReference>
<feature type="compositionally biased region" description="Low complexity" evidence="2">
    <location>
        <begin position="17"/>
        <end position="28"/>
    </location>
</feature>
<dbReference type="InterPro" id="IPR036864">
    <property type="entry name" value="Zn2-C6_fun-type_DNA-bd_sf"/>
</dbReference>
<gene>
    <name evidence="4" type="ORF">N0V93_008073</name>
</gene>
<keyword evidence="5" id="KW-1185">Reference proteome</keyword>